<sequence>MTMISTKKLLLSSAIALALTGCGSDDDNSNSNTGANTAPTHDGNISLTLSEKDAFRMVDLLAGATDIDGDILRVRDLSASLEDTTGFDASQMVRIGVSPDEIAPMLDTGDTLEMVYTYNVSDGQDSVARKATITVTGEDFAPEFDDLFALVDRASITEVDLLAGVVDLDEEPLTISDFIPAENLQSGLYTVDEETGILSLDTTAIMNGLAPGEAEIFRGNNYSVKDHNNSLPRNATFVVVKATDEPAPPVVVGPVEISASTNSALKMVNLASPAYVIEPNGDALTIDWDSFTPTDGGPDLHFNRSEGVMLAVDGIDFGALVAEGETKTFTYSYDFSDGNSDHSVSNTVLVTVTGEPIPNVLNNGGFESDFDSWTTEGTPSIATTSAFGLDYSGSQFASMIIGDKLTPNLAGNALETGAGYVVQAQASLGEAWGGYTMSVAGDVGDEVGATLASTRWFAHGANPRTYAIRFLGAPNTKINLAASTGAIEMDDVRLFKYSMDPGNNLISQDNATFANGAADWSLAEGASVSGGELVTGVSGDKRNILTLPAGTIQNGKRYLLSMDIAVEGIEGPVKFRVSILDPTDASNETTTAGGAFFGIFENHLPDNQFATVIDPDRNTAIDNWGDRPQELHIGVNVWGEGKNHRIDNVRLIELP</sequence>
<organism evidence="2 3">
    <name type="scientific">Gilvimarinus japonicus</name>
    <dbReference type="NCBI Taxonomy" id="1796469"/>
    <lineage>
        <taxon>Bacteria</taxon>
        <taxon>Pseudomonadati</taxon>
        <taxon>Pseudomonadota</taxon>
        <taxon>Gammaproteobacteria</taxon>
        <taxon>Cellvibrionales</taxon>
        <taxon>Cellvibrionaceae</taxon>
        <taxon>Gilvimarinus</taxon>
    </lineage>
</organism>
<feature type="signal peptide" evidence="1">
    <location>
        <begin position="1"/>
        <end position="18"/>
    </location>
</feature>
<dbReference type="RefSeq" id="WP_382416191.1">
    <property type="nucleotide sequence ID" value="NZ_AP031500.1"/>
</dbReference>
<name>A0ABV7HNP5_9GAMM</name>
<evidence type="ECO:0000256" key="1">
    <source>
        <dbReference type="SAM" id="SignalP"/>
    </source>
</evidence>
<proteinExistence type="predicted"/>
<keyword evidence="1" id="KW-0732">Signal</keyword>
<evidence type="ECO:0000313" key="3">
    <source>
        <dbReference type="Proteomes" id="UP001595548"/>
    </source>
</evidence>
<dbReference type="EMBL" id="JBHRTL010000006">
    <property type="protein sequence ID" value="MFC3155479.1"/>
    <property type="molecule type" value="Genomic_DNA"/>
</dbReference>
<dbReference type="PROSITE" id="PS51257">
    <property type="entry name" value="PROKAR_LIPOPROTEIN"/>
    <property type="match status" value="1"/>
</dbReference>
<comment type="caution">
    <text evidence="2">The sequence shown here is derived from an EMBL/GenBank/DDBJ whole genome shotgun (WGS) entry which is preliminary data.</text>
</comment>
<dbReference type="Gene3D" id="2.60.120.260">
    <property type="entry name" value="Galactose-binding domain-like"/>
    <property type="match status" value="1"/>
</dbReference>
<evidence type="ECO:0000313" key="2">
    <source>
        <dbReference type="EMBL" id="MFC3155479.1"/>
    </source>
</evidence>
<keyword evidence="3" id="KW-1185">Reference proteome</keyword>
<gene>
    <name evidence="2" type="ORF">ACFOEB_09745</name>
</gene>
<protein>
    <submittedName>
        <fullName evidence="2">Uncharacterized protein</fullName>
    </submittedName>
</protein>
<reference evidence="3" key="1">
    <citation type="journal article" date="2019" name="Int. J. Syst. Evol. Microbiol.">
        <title>The Global Catalogue of Microorganisms (GCM) 10K type strain sequencing project: providing services to taxonomists for standard genome sequencing and annotation.</title>
        <authorList>
            <consortium name="The Broad Institute Genomics Platform"/>
            <consortium name="The Broad Institute Genome Sequencing Center for Infectious Disease"/>
            <person name="Wu L."/>
            <person name="Ma J."/>
        </authorList>
    </citation>
    <scope>NUCLEOTIDE SEQUENCE [LARGE SCALE GENOMIC DNA]</scope>
    <source>
        <strain evidence="3">KCTC 52141</strain>
    </source>
</reference>
<accession>A0ABV7HNP5</accession>
<dbReference type="Proteomes" id="UP001595548">
    <property type="component" value="Unassembled WGS sequence"/>
</dbReference>
<feature type="chain" id="PRO_5045061820" evidence="1">
    <location>
        <begin position="19"/>
        <end position="655"/>
    </location>
</feature>